<dbReference type="Proteomes" id="UP000680038">
    <property type="component" value="Unassembled WGS sequence"/>
</dbReference>
<accession>A0A916JF28</accession>
<dbReference type="PANTHER" id="PTHR46268">
    <property type="entry name" value="STRESS RESPONSE PROTEIN NHAX"/>
    <property type="match status" value="1"/>
</dbReference>
<sequence length="276" mass="30357">MKKILVPIDFSENAQKAIKAAETIASKTGAALSILHTYQPYVADISIPATVSSLPVYEELENSYKQQLDEYVAEAQALGYQAEAVWESDGIHTAILRQAKNTNADLIVLGRTGKGSFMDKLIGSAATGIATDAPCPVLVIPPDAATTDFKQVVYATQLEYEETDILRQVIQLAELLGAKLTFIKISSLEQPNIQPDNQYIEQMTAEFNIPASDIVIRTGGGVLDGIENYCKEVNADLLIVSTRERGFWEQFIINPSVTRKLVVETHVPLLVYHMKE</sequence>
<evidence type="ECO:0000313" key="3">
    <source>
        <dbReference type="EMBL" id="CAG5002499.1"/>
    </source>
</evidence>
<feature type="domain" description="UspA" evidence="2">
    <location>
        <begin position="1"/>
        <end position="141"/>
    </location>
</feature>
<name>A0A916JF28_9BACT</name>
<gene>
    <name evidence="3" type="ORF">DYBT9275_02906</name>
</gene>
<keyword evidence="4" id="KW-1185">Reference proteome</keyword>
<dbReference type="RefSeq" id="WP_215239465.1">
    <property type="nucleotide sequence ID" value="NZ_CAJRAF010000002.1"/>
</dbReference>
<comment type="caution">
    <text evidence="3">The sequence shown here is derived from an EMBL/GenBank/DDBJ whole genome shotgun (WGS) entry which is preliminary data.</text>
</comment>
<dbReference type="Pfam" id="PF00582">
    <property type="entry name" value="Usp"/>
    <property type="match status" value="2"/>
</dbReference>
<dbReference type="Gene3D" id="3.40.50.12370">
    <property type="match status" value="1"/>
</dbReference>
<dbReference type="SUPFAM" id="SSF52402">
    <property type="entry name" value="Adenine nucleotide alpha hydrolases-like"/>
    <property type="match status" value="2"/>
</dbReference>
<evidence type="ECO:0000256" key="1">
    <source>
        <dbReference type="ARBA" id="ARBA00008791"/>
    </source>
</evidence>
<dbReference type="AlphaFoldDB" id="A0A916JF28"/>
<reference evidence="3" key="1">
    <citation type="submission" date="2021-04" db="EMBL/GenBank/DDBJ databases">
        <authorList>
            <person name="Rodrigo-Torres L."/>
            <person name="Arahal R. D."/>
            <person name="Lucena T."/>
        </authorList>
    </citation>
    <scope>NUCLEOTIDE SEQUENCE</scope>
    <source>
        <strain evidence="3">CECT 9275</strain>
    </source>
</reference>
<proteinExistence type="inferred from homology"/>
<evidence type="ECO:0000313" key="4">
    <source>
        <dbReference type="Proteomes" id="UP000680038"/>
    </source>
</evidence>
<dbReference type="InterPro" id="IPR006016">
    <property type="entry name" value="UspA"/>
</dbReference>
<dbReference type="EMBL" id="CAJRAF010000002">
    <property type="protein sequence ID" value="CAG5002499.1"/>
    <property type="molecule type" value="Genomic_DNA"/>
</dbReference>
<dbReference type="PRINTS" id="PR01438">
    <property type="entry name" value="UNVRSLSTRESS"/>
</dbReference>
<feature type="domain" description="UspA" evidence="2">
    <location>
        <begin position="202"/>
        <end position="273"/>
    </location>
</feature>
<protein>
    <recommendedName>
        <fullName evidence="2">UspA domain-containing protein</fullName>
    </recommendedName>
</protein>
<dbReference type="PANTHER" id="PTHR46268:SF6">
    <property type="entry name" value="UNIVERSAL STRESS PROTEIN UP12"/>
    <property type="match status" value="1"/>
</dbReference>
<evidence type="ECO:0000259" key="2">
    <source>
        <dbReference type="Pfam" id="PF00582"/>
    </source>
</evidence>
<comment type="similarity">
    <text evidence="1">Belongs to the universal stress protein A family.</text>
</comment>
<dbReference type="CDD" id="cd00293">
    <property type="entry name" value="USP-like"/>
    <property type="match status" value="2"/>
</dbReference>
<dbReference type="InterPro" id="IPR006015">
    <property type="entry name" value="Universal_stress_UspA"/>
</dbReference>
<organism evidence="3 4">
    <name type="scientific">Dyadobacter helix</name>
    <dbReference type="NCBI Taxonomy" id="2822344"/>
    <lineage>
        <taxon>Bacteria</taxon>
        <taxon>Pseudomonadati</taxon>
        <taxon>Bacteroidota</taxon>
        <taxon>Cytophagia</taxon>
        <taxon>Cytophagales</taxon>
        <taxon>Spirosomataceae</taxon>
        <taxon>Dyadobacter</taxon>
    </lineage>
</organism>